<evidence type="ECO:0000313" key="3">
    <source>
        <dbReference type="EMBL" id="AMB98950.1"/>
    </source>
</evidence>
<reference evidence="4" key="2">
    <citation type="submission" date="2016-01" db="EMBL/GenBank/DDBJ databases">
        <title>Six Aerococcus type strain genome sequencing and assembly using PacBio and Illumina Hiseq.</title>
        <authorList>
            <person name="Carkaci D."/>
            <person name="Dargis R."/>
            <person name="Nielsen X.C."/>
            <person name="Skovgaard O."/>
            <person name="Fuursted K."/>
            <person name="Christensen J.J."/>
        </authorList>
    </citation>
    <scope>NUCLEOTIDE SEQUENCE [LARGE SCALE GENOMIC DNA]</scope>
    <source>
        <strain evidence="4">CCUG42038B</strain>
    </source>
</reference>
<dbReference type="OrthoDB" id="3238334at2"/>
<dbReference type="InterPro" id="IPR038770">
    <property type="entry name" value="Na+/solute_symporter_sf"/>
</dbReference>
<protein>
    <submittedName>
        <fullName evidence="3">Uncharacterized protein</fullName>
    </submittedName>
</protein>
<name>A0A109RGD1_9LACT</name>
<dbReference type="Proteomes" id="UP000062260">
    <property type="component" value="Chromosome"/>
</dbReference>
<dbReference type="Gene3D" id="1.20.1530.20">
    <property type="match status" value="1"/>
</dbReference>
<proteinExistence type="predicted"/>
<keyword evidence="4" id="KW-1185">Reference proteome</keyword>
<organism evidence="3 4">
    <name type="scientific">Aerococcus urinaehominis</name>
    <dbReference type="NCBI Taxonomy" id="128944"/>
    <lineage>
        <taxon>Bacteria</taxon>
        <taxon>Bacillati</taxon>
        <taxon>Bacillota</taxon>
        <taxon>Bacilli</taxon>
        <taxon>Lactobacillales</taxon>
        <taxon>Aerococcaceae</taxon>
        <taxon>Aerococcus</taxon>
    </lineage>
</organism>
<dbReference type="PANTHER" id="PTHR36838:SF3">
    <property type="entry name" value="TRANSPORTER AUXIN EFFLUX CARRIER EC FAMILY"/>
    <property type="match status" value="1"/>
</dbReference>
<evidence type="ECO:0000256" key="2">
    <source>
        <dbReference type="ARBA" id="ARBA00022448"/>
    </source>
</evidence>
<accession>A0A109RGD1</accession>
<sequence>MLATLYHVLILLAIIALANLLTQLDLLNRERDFDAISKIVMYISLPAAVLVKLDGLSFGSDLLVISLLGMLANFIFLLAASWLGRNREEQAFMMINVNGYNIGNFALPFIAYFLDGLPILAVSLYDAGSSLMVMGGNYAFARQRQGQAGQFSFTDLFRTILKSPTVVVYMVMIICGLASWRLPRFIVDLAQLPAAANTFLSMMMIGVALNIFLPKDNLPLLVKSLGLRYSLALVWGLALYLLLPFDQAVRQALFILSFAPVAGMNPTFTRLLKSDFQLSAAVNSLSILISIVIMSSLFILFS</sequence>
<evidence type="ECO:0000313" key="4">
    <source>
        <dbReference type="Proteomes" id="UP000062260"/>
    </source>
</evidence>
<dbReference type="RefSeq" id="WP_067977873.1">
    <property type="nucleotide sequence ID" value="NZ_CP014163.1"/>
</dbReference>
<dbReference type="STRING" id="128944.AWM75_02590"/>
<reference evidence="3 4" key="1">
    <citation type="journal article" date="2016" name="Genome Announc.">
        <title>Complete Genome Sequences of Aerococcus christensenii CCUG 28831T, Aerococcus sanguinicola CCUG 43001T, Aerococcus urinae CCUG 36881T, Aerococcus urinaeequi CCUG 28094T, Aerococcus urinaehominis CCUG 42038 BT, and Aerococcus viridans CCUG 4311T.</title>
        <authorList>
            <person name="Carkaci D."/>
            <person name="Dargis R."/>
            <person name="Nielsen X.C."/>
            <person name="Skovgaard O."/>
            <person name="Fuursted K."/>
            <person name="Christensen J.J."/>
        </authorList>
    </citation>
    <scope>NUCLEOTIDE SEQUENCE [LARGE SCALE GENOMIC DNA]</scope>
    <source>
        <strain evidence="3 4">CCUG42038B</strain>
    </source>
</reference>
<dbReference type="GO" id="GO:0012505">
    <property type="term" value="C:endomembrane system"/>
    <property type="evidence" value="ECO:0007669"/>
    <property type="project" value="UniProtKB-SubCell"/>
</dbReference>
<gene>
    <name evidence="3" type="ORF">AWM75_02590</name>
</gene>
<keyword evidence="2" id="KW-0813">Transport</keyword>
<dbReference type="KEGG" id="auh:AWM75_02590"/>
<dbReference type="AlphaFoldDB" id="A0A109RGD1"/>
<dbReference type="EMBL" id="CP014163">
    <property type="protein sequence ID" value="AMB98950.1"/>
    <property type="molecule type" value="Genomic_DNA"/>
</dbReference>
<dbReference type="PANTHER" id="PTHR36838">
    <property type="entry name" value="AUXIN EFFLUX CARRIER FAMILY PROTEIN"/>
    <property type="match status" value="1"/>
</dbReference>
<evidence type="ECO:0000256" key="1">
    <source>
        <dbReference type="ARBA" id="ARBA00004127"/>
    </source>
</evidence>
<comment type="subcellular location">
    <subcellularLocation>
        <location evidence="1">Endomembrane system</location>
        <topology evidence="1">Multi-pass membrane protein</topology>
    </subcellularLocation>
</comment>